<evidence type="ECO:0000313" key="1">
    <source>
        <dbReference type="EMBL" id="EGC42929.1"/>
    </source>
</evidence>
<accession>F0UAR2</accession>
<dbReference type="EMBL" id="DS990637">
    <property type="protein sequence ID" value="EGC42929.1"/>
    <property type="molecule type" value="Genomic_DNA"/>
</dbReference>
<dbReference type="HOGENOM" id="CLU_1503053_0_0_1"/>
<sequence length="179" mass="20334">MVNPLGGECSMESKAGFLIVDSALEEAEDHSSSHYSHQMQLEAATRGRRHGLRTVRSWTRGGQYQRFGVGKEKKHYKNSFFEIWSFSLAFLHSDSAVSLLEVRGKAAGFCRECDMKNDKSYFLLRNPKRAAMDITWDAAWQGRFRLMIEEDFATSGPMRDGGRENLVLAPVIIPNRLEV</sequence>
<name>F0UAR2_AJEC8</name>
<organism evidence="2">
    <name type="scientific">Ajellomyces capsulatus (strain H88)</name>
    <name type="common">Darling's disease fungus</name>
    <name type="synonym">Histoplasma capsulatum</name>
    <dbReference type="NCBI Taxonomy" id="544711"/>
    <lineage>
        <taxon>Eukaryota</taxon>
        <taxon>Fungi</taxon>
        <taxon>Dikarya</taxon>
        <taxon>Ascomycota</taxon>
        <taxon>Pezizomycotina</taxon>
        <taxon>Eurotiomycetes</taxon>
        <taxon>Eurotiomycetidae</taxon>
        <taxon>Onygenales</taxon>
        <taxon>Ajellomycetaceae</taxon>
        <taxon>Histoplasma</taxon>
    </lineage>
</organism>
<dbReference type="AlphaFoldDB" id="F0UAR2"/>
<evidence type="ECO:0000313" key="2">
    <source>
        <dbReference type="Proteomes" id="UP000008142"/>
    </source>
</evidence>
<protein>
    <submittedName>
        <fullName evidence="1">Predicted protein</fullName>
    </submittedName>
</protein>
<proteinExistence type="predicted"/>
<reference evidence="2" key="1">
    <citation type="submission" date="2008-07" db="EMBL/GenBank/DDBJ databases">
        <title>Annotation of Ajellomyces capsulatus strain H88.</title>
        <authorList>
            <person name="Champion M."/>
            <person name="Cuomo C."/>
            <person name="Ma L.-J."/>
            <person name="Henn M.R."/>
            <person name="Sil A."/>
            <person name="Goldman B."/>
            <person name="Young S.K."/>
            <person name="Kodira C.D."/>
            <person name="Zeng Q."/>
            <person name="Koehrsen M."/>
            <person name="Alvarado L."/>
            <person name="Berlin A."/>
            <person name="Borenstein D."/>
            <person name="Chen Z."/>
            <person name="Engels R."/>
            <person name="Freedman E."/>
            <person name="Gellesch M."/>
            <person name="Goldberg J."/>
            <person name="Griggs A."/>
            <person name="Gujja S."/>
            <person name="Heiman D."/>
            <person name="Hepburn T."/>
            <person name="Howarth C."/>
            <person name="Jen D."/>
            <person name="Larson L."/>
            <person name="Lewis B."/>
            <person name="Mehta T."/>
            <person name="Park D."/>
            <person name="Pearson M."/>
            <person name="Roberts A."/>
            <person name="Saif S."/>
            <person name="Shea T."/>
            <person name="Shenoy N."/>
            <person name="Sisk P."/>
            <person name="Stolte C."/>
            <person name="Sykes S."/>
            <person name="Walk T."/>
            <person name="White J."/>
            <person name="Yandava C."/>
            <person name="Klein B."/>
            <person name="McEwen J.G."/>
            <person name="Puccia R."/>
            <person name="Goldman G.H."/>
            <person name="Felipe M.S."/>
            <person name="Nino-Vega G."/>
            <person name="San-Blas G."/>
            <person name="Taylor J."/>
            <person name="Mendoza L."/>
            <person name="Galagan J."/>
            <person name="Nusbaum C."/>
            <person name="Birren B."/>
        </authorList>
    </citation>
    <scope>NUCLEOTIDE SEQUENCE [LARGE SCALE GENOMIC DNA]</scope>
    <source>
        <strain evidence="2">H88</strain>
    </source>
</reference>
<gene>
    <name evidence="1" type="ORF">HCEG_02143</name>
</gene>
<dbReference type="Proteomes" id="UP000008142">
    <property type="component" value="Unassembled WGS sequence"/>
</dbReference>